<name>A0AAV6NM16_9ROSI</name>
<evidence type="ECO:0000256" key="1">
    <source>
        <dbReference type="SAM" id="MobiDB-lite"/>
    </source>
</evidence>
<dbReference type="EMBL" id="JAGKQH010000005">
    <property type="protein sequence ID" value="KAG6599480.1"/>
    <property type="molecule type" value="Genomic_DNA"/>
</dbReference>
<evidence type="ECO:0000313" key="2">
    <source>
        <dbReference type="EMBL" id="KAG6599480.1"/>
    </source>
</evidence>
<reference evidence="2 3" key="1">
    <citation type="journal article" date="2021" name="Hortic Res">
        <title>The domestication of Cucurbita argyrosperma as revealed by the genome of its wild relative.</title>
        <authorList>
            <person name="Barrera-Redondo J."/>
            <person name="Sanchez-de la Vega G."/>
            <person name="Aguirre-Liguori J.A."/>
            <person name="Castellanos-Morales G."/>
            <person name="Gutierrez-Guerrero Y.T."/>
            <person name="Aguirre-Dugua X."/>
            <person name="Aguirre-Planter E."/>
            <person name="Tenaillon M.I."/>
            <person name="Lira-Saade R."/>
            <person name="Eguiarte L.E."/>
        </authorList>
    </citation>
    <scope>NUCLEOTIDE SEQUENCE [LARGE SCALE GENOMIC DNA]</scope>
    <source>
        <strain evidence="2">JBR-2021</strain>
    </source>
</reference>
<organism evidence="2 3">
    <name type="scientific">Cucurbita argyrosperma subsp. sororia</name>
    <dbReference type="NCBI Taxonomy" id="37648"/>
    <lineage>
        <taxon>Eukaryota</taxon>
        <taxon>Viridiplantae</taxon>
        <taxon>Streptophyta</taxon>
        <taxon>Embryophyta</taxon>
        <taxon>Tracheophyta</taxon>
        <taxon>Spermatophyta</taxon>
        <taxon>Magnoliopsida</taxon>
        <taxon>eudicotyledons</taxon>
        <taxon>Gunneridae</taxon>
        <taxon>Pentapetalae</taxon>
        <taxon>rosids</taxon>
        <taxon>fabids</taxon>
        <taxon>Cucurbitales</taxon>
        <taxon>Cucurbitaceae</taxon>
        <taxon>Cucurbiteae</taxon>
        <taxon>Cucurbita</taxon>
    </lineage>
</organism>
<protein>
    <submittedName>
        <fullName evidence="2">Uncharacterized protein</fullName>
    </submittedName>
</protein>
<feature type="compositionally biased region" description="Basic and acidic residues" evidence="1">
    <location>
        <begin position="63"/>
        <end position="89"/>
    </location>
</feature>
<feature type="region of interest" description="Disordered" evidence="1">
    <location>
        <begin position="24"/>
        <end position="89"/>
    </location>
</feature>
<accession>A0AAV6NM16</accession>
<keyword evidence="3" id="KW-1185">Reference proteome</keyword>
<proteinExistence type="predicted"/>
<feature type="non-terminal residue" evidence="2">
    <location>
        <position position="1"/>
    </location>
</feature>
<comment type="caution">
    <text evidence="2">The sequence shown here is derived from an EMBL/GenBank/DDBJ whole genome shotgun (WGS) entry which is preliminary data.</text>
</comment>
<sequence>MPAQVDEETQARVTAHADEEAQALAKIGPIENSPKVDEETLARARAETPKPMRNLRSQSMKKLRPESKQAHVDQETEPISERAHPHVES</sequence>
<gene>
    <name evidence="2" type="ORF">SDJN03_09258</name>
</gene>
<dbReference type="Proteomes" id="UP000685013">
    <property type="component" value="Chromosome 5"/>
</dbReference>
<dbReference type="AlphaFoldDB" id="A0AAV6NM16"/>
<evidence type="ECO:0000313" key="3">
    <source>
        <dbReference type="Proteomes" id="UP000685013"/>
    </source>
</evidence>
<feature type="compositionally biased region" description="Basic and acidic residues" evidence="1">
    <location>
        <begin position="34"/>
        <end position="50"/>
    </location>
</feature>